<reference evidence="2 3" key="1">
    <citation type="submission" date="2015-08" db="EMBL/GenBank/DDBJ databases">
        <title>Genome sequencing of Penicillium nordicum.</title>
        <authorList>
            <person name="Nguyen H.D."/>
            <person name="Seifert K.A."/>
        </authorList>
    </citation>
    <scope>NUCLEOTIDE SEQUENCE [LARGE SCALE GENOMIC DNA]</scope>
    <source>
        <strain evidence="2 3">DAOMC 185683</strain>
    </source>
</reference>
<feature type="region of interest" description="Disordered" evidence="1">
    <location>
        <begin position="96"/>
        <end position="115"/>
    </location>
</feature>
<keyword evidence="3" id="KW-1185">Reference proteome</keyword>
<organism evidence="2 3">
    <name type="scientific">Penicillium nordicum</name>
    <dbReference type="NCBI Taxonomy" id="229535"/>
    <lineage>
        <taxon>Eukaryota</taxon>
        <taxon>Fungi</taxon>
        <taxon>Dikarya</taxon>
        <taxon>Ascomycota</taxon>
        <taxon>Pezizomycotina</taxon>
        <taxon>Eurotiomycetes</taxon>
        <taxon>Eurotiomycetidae</taxon>
        <taxon>Eurotiales</taxon>
        <taxon>Aspergillaceae</taxon>
        <taxon>Penicillium</taxon>
    </lineage>
</organism>
<evidence type="ECO:0000313" key="3">
    <source>
        <dbReference type="Proteomes" id="UP000037696"/>
    </source>
</evidence>
<protein>
    <submittedName>
        <fullName evidence="2">Uncharacterized protein</fullName>
    </submittedName>
</protein>
<accession>A0A0M9WJW7</accession>
<gene>
    <name evidence="2" type="ORF">ACN38_g1443</name>
</gene>
<proteinExistence type="predicted"/>
<name>A0A0M9WJW7_9EURO</name>
<evidence type="ECO:0000256" key="1">
    <source>
        <dbReference type="SAM" id="MobiDB-lite"/>
    </source>
</evidence>
<dbReference type="Proteomes" id="UP000037696">
    <property type="component" value="Unassembled WGS sequence"/>
</dbReference>
<dbReference type="EMBL" id="LHQQ01000014">
    <property type="protein sequence ID" value="KOS47619.1"/>
    <property type="molecule type" value="Genomic_DNA"/>
</dbReference>
<sequence length="115" mass="13002">MGIHLFLQTSSCQAENILFIPNTVSASTLMILAPRSQTAAREWSREHAKGRAWVHGIGRPSAERSKAFRAQMIFLNATTRLNLAFDSLRFTPRCPSQHHMQHQEARSGPLLHHTM</sequence>
<dbReference type="AlphaFoldDB" id="A0A0M9WJW7"/>
<evidence type="ECO:0000313" key="2">
    <source>
        <dbReference type="EMBL" id="KOS47619.1"/>
    </source>
</evidence>
<comment type="caution">
    <text evidence="2">The sequence shown here is derived from an EMBL/GenBank/DDBJ whole genome shotgun (WGS) entry which is preliminary data.</text>
</comment>